<dbReference type="AlphaFoldDB" id="A0A8H4RIV7"/>
<feature type="compositionally biased region" description="Polar residues" evidence="1">
    <location>
        <begin position="507"/>
        <end position="518"/>
    </location>
</feature>
<feature type="compositionally biased region" description="Low complexity" evidence="1">
    <location>
        <begin position="496"/>
        <end position="506"/>
    </location>
</feature>
<feature type="region of interest" description="Disordered" evidence="1">
    <location>
        <begin position="496"/>
        <end position="518"/>
    </location>
</feature>
<gene>
    <name evidence="2" type="ORF">G7Y89_g8436</name>
</gene>
<organism evidence="2 3">
    <name type="scientific">Cudoniella acicularis</name>
    <dbReference type="NCBI Taxonomy" id="354080"/>
    <lineage>
        <taxon>Eukaryota</taxon>
        <taxon>Fungi</taxon>
        <taxon>Dikarya</taxon>
        <taxon>Ascomycota</taxon>
        <taxon>Pezizomycotina</taxon>
        <taxon>Leotiomycetes</taxon>
        <taxon>Helotiales</taxon>
        <taxon>Tricladiaceae</taxon>
        <taxon>Cudoniella</taxon>
    </lineage>
</organism>
<name>A0A8H4RIV7_9HELO</name>
<proteinExistence type="predicted"/>
<evidence type="ECO:0000256" key="1">
    <source>
        <dbReference type="SAM" id="MobiDB-lite"/>
    </source>
</evidence>
<sequence length="518" mass="57361">MADLVGLAASTIVLVNTVTDLQRAIRDNISQAEQEAQARSVYIWHDLGEEIDDLNLYLTILSEMLDIINGASVEFPASVGLALKNCEYRASRISTYHEELATVTMKKASKIRLSSFELTSKDLLKRFEKASKNFRESVMLFRELVLGYCGLLLTWSVFKWLTWFFREVKTPANTVINYNDGSSTTNVTTHSGAQEDPMNGVNEENTPAIMNGKIRFHSPRNSNFVLNYNDGSSTNIAAFHGTTLPDLLNMQQGAGNSGPEFLSNNGDPWTVTFWTGAEDGVDVTTSKWHGIRAKPDTGANGNWVRRDIIERASMSNQIRPLVDHEFVYVDFNGTEHHPTETITLTWFLNSTTRTRKTIFFIAEAFPSDMLFGKEFLDGERDIDVGRTVLPLVGRHRHRQEEQQLEITRDAVADRDEILEAAERQQEAEERERYRKLHLAGASQTQVQTDPVSAVPSIPPVGTSPGVAAAITSNTALDSSSFTSSAASATSLPLLVNESSTTLSTSTAPSVKSVSTEKL</sequence>
<feature type="region of interest" description="Disordered" evidence="1">
    <location>
        <begin position="439"/>
        <end position="458"/>
    </location>
</feature>
<dbReference type="EMBL" id="JAAMPI010000638">
    <property type="protein sequence ID" value="KAF4629710.1"/>
    <property type="molecule type" value="Genomic_DNA"/>
</dbReference>
<feature type="compositionally biased region" description="Polar residues" evidence="1">
    <location>
        <begin position="441"/>
        <end position="450"/>
    </location>
</feature>
<evidence type="ECO:0000313" key="3">
    <source>
        <dbReference type="Proteomes" id="UP000566819"/>
    </source>
</evidence>
<reference evidence="2 3" key="1">
    <citation type="submission" date="2020-03" db="EMBL/GenBank/DDBJ databases">
        <title>Draft Genome Sequence of Cudoniella acicularis.</title>
        <authorList>
            <person name="Buettner E."/>
            <person name="Kellner H."/>
        </authorList>
    </citation>
    <scope>NUCLEOTIDE SEQUENCE [LARGE SCALE GENOMIC DNA]</scope>
    <source>
        <strain evidence="2 3">DSM 108380</strain>
    </source>
</reference>
<keyword evidence="3" id="KW-1185">Reference proteome</keyword>
<comment type="caution">
    <text evidence="2">The sequence shown here is derived from an EMBL/GenBank/DDBJ whole genome shotgun (WGS) entry which is preliminary data.</text>
</comment>
<protein>
    <submittedName>
        <fullName evidence="2">Uncharacterized protein</fullName>
    </submittedName>
</protein>
<dbReference type="Proteomes" id="UP000566819">
    <property type="component" value="Unassembled WGS sequence"/>
</dbReference>
<evidence type="ECO:0000313" key="2">
    <source>
        <dbReference type="EMBL" id="KAF4629710.1"/>
    </source>
</evidence>
<accession>A0A8H4RIV7</accession>